<reference evidence="2 3" key="1">
    <citation type="journal article" date="2017" name="Gigascience">
        <title>Draft genome of the honey bee ectoparasitic mite, Tropilaelaps mercedesae, is shaped by the parasitic life history.</title>
        <authorList>
            <person name="Dong X."/>
            <person name="Armstrong S.D."/>
            <person name="Xia D."/>
            <person name="Makepeace B.L."/>
            <person name="Darby A.C."/>
            <person name="Kadowaki T."/>
        </authorList>
    </citation>
    <scope>NUCLEOTIDE SEQUENCE [LARGE SCALE GENOMIC DNA]</scope>
    <source>
        <strain evidence="2">Wuxi-XJTLU</strain>
    </source>
</reference>
<proteinExistence type="predicted"/>
<gene>
    <name evidence="2" type="ORF">BIW11_09037</name>
</gene>
<dbReference type="AlphaFoldDB" id="A0A1V9XLT6"/>
<dbReference type="Proteomes" id="UP000192247">
    <property type="component" value="Unassembled WGS sequence"/>
</dbReference>
<sequence length="513" mass="54336">SSSAPPPVSRVVTATVRPSIIRGPRIITSVPRSGAARLLPSTGSAQAQPRMVTMRPGVGQQMQAIRQGTMTMLPGGGKIVVRTLSPSSSLVSQRPIVQQRQITVQTTPSSPPPTTVVFTPTTNPVKTSTPIVVTRTPATFSRPLATTVRSIGPPKFAQPQQKPALAKILPSTTAAATSGAATTVEQHPGEQLVTVHRRQPVQAQVPKVVVERKPPAKKTLVQQVRKPSSAKALVTSPTVPVAPVAPIQSKPIDEAASAVEKLLQEPELPQPKLGKRPLTKKQKSMRKTDLIKTSTRSRRKGTDLQIDYNEDRMGALTGADSESDSQEESPPSEELGSPEQPDDETDGGQSTQDDIPVAVVEVFLSQDEVKLREVHSPTKQDLADMSHQPQQQALQQQHSDADQQQAADIHDGQDGTPSTGAVIGGQGAPEGFFTTEEGFVTNEVPAMVVETVVTSVATGMSSKGCGGLISSNDNAFAKALMSSDEALLVRKKSTVTVAGGSVNKRKSNPMSRD</sequence>
<protein>
    <submittedName>
        <fullName evidence="2">Uncharacterized protein</fullName>
    </submittedName>
</protein>
<evidence type="ECO:0000313" key="3">
    <source>
        <dbReference type="Proteomes" id="UP000192247"/>
    </source>
</evidence>
<feature type="region of interest" description="Disordered" evidence="1">
    <location>
        <begin position="375"/>
        <end position="428"/>
    </location>
</feature>
<feature type="compositionally biased region" description="Low complexity" evidence="1">
    <location>
        <begin position="387"/>
        <end position="407"/>
    </location>
</feature>
<keyword evidence="3" id="KW-1185">Reference proteome</keyword>
<comment type="caution">
    <text evidence="2">The sequence shown here is derived from an EMBL/GenBank/DDBJ whole genome shotgun (WGS) entry which is preliminary data.</text>
</comment>
<name>A0A1V9XLT6_9ACAR</name>
<dbReference type="EMBL" id="MNPL01007909">
    <property type="protein sequence ID" value="OQR74484.1"/>
    <property type="molecule type" value="Genomic_DNA"/>
</dbReference>
<feature type="compositionally biased region" description="Basic residues" evidence="1">
    <location>
        <begin position="273"/>
        <end position="285"/>
    </location>
</feature>
<dbReference type="OrthoDB" id="10670401at2759"/>
<feature type="non-terminal residue" evidence="2">
    <location>
        <position position="1"/>
    </location>
</feature>
<organism evidence="2 3">
    <name type="scientific">Tropilaelaps mercedesae</name>
    <dbReference type="NCBI Taxonomy" id="418985"/>
    <lineage>
        <taxon>Eukaryota</taxon>
        <taxon>Metazoa</taxon>
        <taxon>Ecdysozoa</taxon>
        <taxon>Arthropoda</taxon>
        <taxon>Chelicerata</taxon>
        <taxon>Arachnida</taxon>
        <taxon>Acari</taxon>
        <taxon>Parasitiformes</taxon>
        <taxon>Mesostigmata</taxon>
        <taxon>Gamasina</taxon>
        <taxon>Dermanyssoidea</taxon>
        <taxon>Laelapidae</taxon>
        <taxon>Tropilaelaps</taxon>
    </lineage>
</organism>
<evidence type="ECO:0000313" key="2">
    <source>
        <dbReference type="EMBL" id="OQR74484.1"/>
    </source>
</evidence>
<feature type="region of interest" description="Disordered" evidence="1">
    <location>
        <begin position="263"/>
        <end position="352"/>
    </location>
</feature>
<feature type="compositionally biased region" description="Basic and acidic residues" evidence="1">
    <location>
        <begin position="375"/>
        <end position="384"/>
    </location>
</feature>
<evidence type="ECO:0000256" key="1">
    <source>
        <dbReference type="SAM" id="MobiDB-lite"/>
    </source>
</evidence>
<accession>A0A1V9XLT6</accession>
<dbReference type="InParanoid" id="A0A1V9XLT6"/>
<feature type="compositionally biased region" description="Acidic residues" evidence="1">
    <location>
        <begin position="321"/>
        <end position="331"/>
    </location>
</feature>